<organism evidence="2">
    <name type="scientific">marine metagenome</name>
    <dbReference type="NCBI Taxonomy" id="408172"/>
    <lineage>
        <taxon>unclassified sequences</taxon>
        <taxon>metagenomes</taxon>
        <taxon>ecological metagenomes</taxon>
    </lineage>
</organism>
<dbReference type="EMBL" id="UINC01023287">
    <property type="protein sequence ID" value="SVA94644.1"/>
    <property type="molecule type" value="Genomic_DNA"/>
</dbReference>
<proteinExistence type="predicted"/>
<dbReference type="SUPFAM" id="SSF52833">
    <property type="entry name" value="Thioredoxin-like"/>
    <property type="match status" value="1"/>
</dbReference>
<name>A0A381ZZV1_9ZZZZ</name>
<evidence type="ECO:0000313" key="2">
    <source>
        <dbReference type="EMBL" id="SVA94644.1"/>
    </source>
</evidence>
<evidence type="ECO:0000259" key="1">
    <source>
        <dbReference type="Pfam" id="PF00578"/>
    </source>
</evidence>
<accession>A0A381ZZV1</accession>
<protein>
    <recommendedName>
        <fullName evidence="1">Alkyl hydroperoxide reductase subunit C/ Thiol specific antioxidant domain-containing protein</fullName>
    </recommendedName>
</protein>
<sequence>MPLFSDTPKIGQLAPDFSLEDQDGKLHSLGYYEGKKLVVYFFPKAFTPG</sequence>
<dbReference type="InterPro" id="IPR000866">
    <property type="entry name" value="AhpC/TSA"/>
</dbReference>
<dbReference type="AlphaFoldDB" id="A0A381ZZV1"/>
<dbReference type="GO" id="GO:0016491">
    <property type="term" value="F:oxidoreductase activity"/>
    <property type="evidence" value="ECO:0007669"/>
    <property type="project" value="InterPro"/>
</dbReference>
<gene>
    <name evidence="2" type="ORF">METZ01_LOCUS147498</name>
</gene>
<dbReference type="Gene3D" id="3.40.30.10">
    <property type="entry name" value="Glutaredoxin"/>
    <property type="match status" value="1"/>
</dbReference>
<reference evidence="2" key="1">
    <citation type="submission" date="2018-05" db="EMBL/GenBank/DDBJ databases">
        <authorList>
            <person name="Lanie J.A."/>
            <person name="Ng W.-L."/>
            <person name="Kazmierczak K.M."/>
            <person name="Andrzejewski T.M."/>
            <person name="Davidsen T.M."/>
            <person name="Wayne K.J."/>
            <person name="Tettelin H."/>
            <person name="Glass J.I."/>
            <person name="Rusch D."/>
            <person name="Podicherti R."/>
            <person name="Tsui H.-C.T."/>
            <person name="Winkler M.E."/>
        </authorList>
    </citation>
    <scope>NUCLEOTIDE SEQUENCE</scope>
</reference>
<dbReference type="Pfam" id="PF00578">
    <property type="entry name" value="AhpC-TSA"/>
    <property type="match status" value="1"/>
</dbReference>
<dbReference type="InterPro" id="IPR036249">
    <property type="entry name" value="Thioredoxin-like_sf"/>
</dbReference>
<feature type="domain" description="Alkyl hydroperoxide reductase subunit C/ Thiol specific antioxidant" evidence="1">
    <location>
        <begin position="10"/>
        <end position="49"/>
    </location>
</feature>
<dbReference type="GO" id="GO:0016209">
    <property type="term" value="F:antioxidant activity"/>
    <property type="evidence" value="ECO:0007669"/>
    <property type="project" value="InterPro"/>
</dbReference>